<comment type="caution">
    <text evidence="1">The sequence shown here is derived from an EMBL/GenBank/DDBJ whole genome shotgun (WGS) entry which is preliminary data.</text>
</comment>
<dbReference type="Proteomes" id="UP001239111">
    <property type="component" value="Chromosome 3"/>
</dbReference>
<keyword evidence="2" id="KW-1185">Reference proteome</keyword>
<reference evidence="1" key="1">
    <citation type="submission" date="2023-04" db="EMBL/GenBank/DDBJ databases">
        <title>A chromosome-level genome assembly of the parasitoid wasp Eretmocerus hayati.</title>
        <authorList>
            <person name="Zhong Y."/>
            <person name="Liu S."/>
            <person name="Liu Y."/>
        </authorList>
    </citation>
    <scope>NUCLEOTIDE SEQUENCE</scope>
    <source>
        <strain evidence="1">ZJU_SS_LIU_2023</strain>
    </source>
</reference>
<dbReference type="EMBL" id="CM056743">
    <property type="protein sequence ID" value="KAJ8670702.1"/>
    <property type="molecule type" value="Genomic_DNA"/>
</dbReference>
<gene>
    <name evidence="1" type="ORF">QAD02_001961</name>
</gene>
<sequence length="123" mass="13770">MGGLDPKTAIREILEHTMTRMLTQTNGHGNLPNQMMKKNQSLSWDNCTPLRSPVTIANWKDSKSRRDLKVEIPATRIGNFNVNRGWVKRSSCRLEGKKNDKASNIAPNNALNMAPNKASTPNQ</sequence>
<evidence type="ECO:0000313" key="2">
    <source>
        <dbReference type="Proteomes" id="UP001239111"/>
    </source>
</evidence>
<name>A0ACC2NHX6_9HYME</name>
<evidence type="ECO:0000313" key="1">
    <source>
        <dbReference type="EMBL" id="KAJ8670702.1"/>
    </source>
</evidence>
<proteinExistence type="predicted"/>
<protein>
    <submittedName>
        <fullName evidence="1">Uncharacterized protein</fullName>
    </submittedName>
</protein>
<organism evidence="1 2">
    <name type="scientific">Eretmocerus hayati</name>
    <dbReference type="NCBI Taxonomy" id="131215"/>
    <lineage>
        <taxon>Eukaryota</taxon>
        <taxon>Metazoa</taxon>
        <taxon>Ecdysozoa</taxon>
        <taxon>Arthropoda</taxon>
        <taxon>Hexapoda</taxon>
        <taxon>Insecta</taxon>
        <taxon>Pterygota</taxon>
        <taxon>Neoptera</taxon>
        <taxon>Endopterygota</taxon>
        <taxon>Hymenoptera</taxon>
        <taxon>Apocrita</taxon>
        <taxon>Proctotrupomorpha</taxon>
        <taxon>Chalcidoidea</taxon>
        <taxon>Aphelinidae</taxon>
        <taxon>Aphelininae</taxon>
        <taxon>Eretmocerus</taxon>
    </lineage>
</organism>
<accession>A0ACC2NHX6</accession>